<keyword evidence="3" id="KW-1185">Reference proteome</keyword>
<sequence>MKSTYPKRVCTSNLTKLIGQHCLRGHCIAGIADQPEYSLFNRNPPIQERLHIRSNQIYRSTLLASYPMDSTKQLKLMKTDRLSNLPEPIIFHILSLMDIKSAFRTSLLSNEWKFHWTQFNFFSSFLSLENLSLIDCFVTDCWKVFNFEISAPRLVCLTISNFNIYELARIVISSTTLKLFNLNDNSHHPPLLRMENCQSLVRVNIDLFPPATTLARTGIFKETYIYHVFYMTTALRYLNPLRVSCTSLSKEGFLLYKNTQATEIKFVALKEIEDEWLLVALSMVHGLGLDQLATKLHENSKQKGSDQLAPIKLQLV</sequence>
<dbReference type="InterPro" id="IPR053197">
    <property type="entry name" value="F-box_SCFL_complex_component"/>
</dbReference>
<evidence type="ECO:0000313" key="2">
    <source>
        <dbReference type="EMBL" id="KAK3220743.1"/>
    </source>
</evidence>
<dbReference type="AlphaFoldDB" id="A0AAE0AMX2"/>
<accession>A0AAE0AMX2</accession>
<protein>
    <recommendedName>
        <fullName evidence="1">F-box domain-containing protein</fullName>
    </recommendedName>
</protein>
<evidence type="ECO:0000259" key="1">
    <source>
        <dbReference type="PROSITE" id="PS50181"/>
    </source>
</evidence>
<feature type="domain" description="F-box" evidence="1">
    <location>
        <begin position="79"/>
        <end position="113"/>
    </location>
</feature>
<reference evidence="2" key="1">
    <citation type="journal article" date="2023" name="Plant J.">
        <title>Genome sequences and population genomics provide insights into the demographic history, inbreeding, and mutation load of two 'living fossil' tree species of Dipteronia.</title>
        <authorList>
            <person name="Feng Y."/>
            <person name="Comes H.P."/>
            <person name="Chen J."/>
            <person name="Zhu S."/>
            <person name="Lu R."/>
            <person name="Zhang X."/>
            <person name="Li P."/>
            <person name="Qiu J."/>
            <person name="Olsen K.M."/>
            <person name="Qiu Y."/>
        </authorList>
    </citation>
    <scope>NUCLEOTIDE SEQUENCE</scope>
    <source>
        <strain evidence="2">NBL</strain>
    </source>
</reference>
<organism evidence="2 3">
    <name type="scientific">Dipteronia sinensis</name>
    <dbReference type="NCBI Taxonomy" id="43782"/>
    <lineage>
        <taxon>Eukaryota</taxon>
        <taxon>Viridiplantae</taxon>
        <taxon>Streptophyta</taxon>
        <taxon>Embryophyta</taxon>
        <taxon>Tracheophyta</taxon>
        <taxon>Spermatophyta</taxon>
        <taxon>Magnoliopsida</taxon>
        <taxon>eudicotyledons</taxon>
        <taxon>Gunneridae</taxon>
        <taxon>Pentapetalae</taxon>
        <taxon>rosids</taxon>
        <taxon>malvids</taxon>
        <taxon>Sapindales</taxon>
        <taxon>Sapindaceae</taxon>
        <taxon>Hippocastanoideae</taxon>
        <taxon>Acereae</taxon>
        <taxon>Dipteronia</taxon>
    </lineage>
</organism>
<dbReference type="EMBL" id="JANJYJ010000004">
    <property type="protein sequence ID" value="KAK3220743.1"/>
    <property type="molecule type" value="Genomic_DNA"/>
</dbReference>
<dbReference type="InterPro" id="IPR036047">
    <property type="entry name" value="F-box-like_dom_sf"/>
</dbReference>
<proteinExistence type="predicted"/>
<dbReference type="PROSITE" id="PS50181">
    <property type="entry name" value="FBOX"/>
    <property type="match status" value="1"/>
</dbReference>
<gene>
    <name evidence="2" type="ORF">Dsin_014713</name>
</gene>
<dbReference type="Proteomes" id="UP001281410">
    <property type="component" value="Unassembled WGS sequence"/>
</dbReference>
<dbReference type="Pfam" id="PF00646">
    <property type="entry name" value="F-box"/>
    <property type="match status" value="1"/>
</dbReference>
<name>A0AAE0AMX2_9ROSI</name>
<dbReference type="PANTHER" id="PTHR34223">
    <property type="entry name" value="OS11G0201299 PROTEIN"/>
    <property type="match status" value="1"/>
</dbReference>
<dbReference type="InterPro" id="IPR001810">
    <property type="entry name" value="F-box_dom"/>
</dbReference>
<evidence type="ECO:0000313" key="3">
    <source>
        <dbReference type="Proteomes" id="UP001281410"/>
    </source>
</evidence>
<dbReference type="SUPFAM" id="SSF81383">
    <property type="entry name" value="F-box domain"/>
    <property type="match status" value="1"/>
</dbReference>
<dbReference type="Gene3D" id="1.20.1280.50">
    <property type="match status" value="1"/>
</dbReference>
<dbReference type="PANTHER" id="PTHR34223:SF51">
    <property type="entry name" value="OS06G0556300 PROTEIN"/>
    <property type="match status" value="1"/>
</dbReference>
<comment type="caution">
    <text evidence="2">The sequence shown here is derived from an EMBL/GenBank/DDBJ whole genome shotgun (WGS) entry which is preliminary data.</text>
</comment>